<keyword evidence="2" id="KW-1185">Reference proteome</keyword>
<proteinExistence type="predicted"/>
<organism evidence="1 2">
    <name type="scientific">Rhodocollybia butyracea</name>
    <dbReference type="NCBI Taxonomy" id="206335"/>
    <lineage>
        <taxon>Eukaryota</taxon>
        <taxon>Fungi</taxon>
        <taxon>Dikarya</taxon>
        <taxon>Basidiomycota</taxon>
        <taxon>Agaricomycotina</taxon>
        <taxon>Agaricomycetes</taxon>
        <taxon>Agaricomycetidae</taxon>
        <taxon>Agaricales</taxon>
        <taxon>Marasmiineae</taxon>
        <taxon>Omphalotaceae</taxon>
        <taxon>Rhodocollybia</taxon>
    </lineage>
</organism>
<reference evidence="1" key="1">
    <citation type="submission" date="2020-11" db="EMBL/GenBank/DDBJ databases">
        <authorList>
            <consortium name="DOE Joint Genome Institute"/>
            <person name="Ahrendt S."/>
            <person name="Riley R."/>
            <person name="Andreopoulos W."/>
            <person name="Labutti K."/>
            <person name="Pangilinan J."/>
            <person name="Ruiz-Duenas F.J."/>
            <person name="Barrasa J.M."/>
            <person name="Sanchez-Garcia M."/>
            <person name="Camarero S."/>
            <person name="Miyauchi S."/>
            <person name="Serrano A."/>
            <person name="Linde D."/>
            <person name="Babiker R."/>
            <person name="Drula E."/>
            <person name="Ayuso-Fernandez I."/>
            <person name="Pacheco R."/>
            <person name="Padilla G."/>
            <person name="Ferreira P."/>
            <person name="Barriuso J."/>
            <person name="Kellner H."/>
            <person name="Castanera R."/>
            <person name="Alfaro M."/>
            <person name="Ramirez L."/>
            <person name="Pisabarro A.G."/>
            <person name="Kuo A."/>
            <person name="Tritt A."/>
            <person name="Lipzen A."/>
            <person name="He G."/>
            <person name="Yan M."/>
            <person name="Ng V."/>
            <person name="Cullen D."/>
            <person name="Martin F."/>
            <person name="Rosso M.-N."/>
            <person name="Henrissat B."/>
            <person name="Hibbett D."/>
            <person name="Martinez A.T."/>
            <person name="Grigoriev I.V."/>
        </authorList>
    </citation>
    <scope>NUCLEOTIDE SEQUENCE</scope>
    <source>
        <strain evidence="1">AH 40177</strain>
    </source>
</reference>
<evidence type="ECO:0000313" key="1">
    <source>
        <dbReference type="EMBL" id="KAF9060636.1"/>
    </source>
</evidence>
<comment type="caution">
    <text evidence="1">The sequence shown here is derived from an EMBL/GenBank/DDBJ whole genome shotgun (WGS) entry which is preliminary data.</text>
</comment>
<accession>A0A9P5P985</accession>
<name>A0A9P5P985_9AGAR</name>
<dbReference type="Proteomes" id="UP000772434">
    <property type="component" value="Unassembled WGS sequence"/>
</dbReference>
<sequence length="145" mass="16860">MHRECIRSTPSWYGHARRDTVAVVIDDNLPGFRGMSSAHIHLFFSFIYDDKVYPCTLVHWYNTYSRDRDSKTGLWIIRPSYLDVQQLCPHLAVIHLDSVLRGLHLIPVYGSNAIPAGLKHYSSLDIFKAFYVNRFADYHSNEILF</sequence>
<evidence type="ECO:0000313" key="2">
    <source>
        <dbReference type="Proteomes" id="UP000772434"/>
    </source>
</evidence>
<dbReference type="OrthoDB" id="3187773at2759"/>
<protein>
    <submittedName>
        <fullName evidence="1">Uncharacterized protein</fullName>
    </submittedName>
</protein>
<gene>
    <name evidence="1" type="ORF">BDP27DRAFT_1236534</name>
</gene>
<dbReference type="AlphaFoldDB" id="A0A9P5P985"/>
<dbReference type="EMBL" id="JADNRY010000234">
    <property type="protein sequence ID" value="KAF9060636.1"/>
    <property type="molecule type" value="Genomic_DNA"/>
</dbReference>